<feature type="region of interest" description="Disordered" evidence="6">
    <location>
        <begin position="485"/>
        <end position="514"/>
    </location>
</feature>
<dbReference type="PANTHER" id="PTHR23036:SF194">
    <property type="entry name" value="FIBRONECTIN TYPE-III DOMAIN-CONTAINING PROTEIN"/>
    <property type="match status" value="1"/>
</dbReference>
<keyword evidence="7" id="KW-0812">Transmembrane</keyword>
<keyword evidence="2" id="KW-0677">Repeat</keyword>
<dbReference type="Proteomes" id="UP000824540">
    <property type="component" value="Unassembled WGS sequence"/>
</dbReference>
<evidence type="ECO:0000256" key="7">
    <source>
        <dbReference type="SAM" id="Phobius"/>
    </source>
</evidence>
<dbReference type="Gene3D" id="2.60.40.10">
    <property type="entry name" value="Immunoglobulins"/>
    <property type="match status" value="1"/>
</dbReference>
<gene>
    <name evidence="9" type="ORF">JZ751_011754</name>
</gene>
<feature type="domain" description="Fibronectin type-III" evidence="8">
    <location>
        <begin position="241"/>
        <end position="333"/>
    </location>
</feature>
<keyword evidence="7" id="KW-1133">Transmembrane helix</keyword>
<feature type="non-terminal residue" evidence="9">
    <location>
        <position position="1"/>
    </location>
</feature>
<dbReference type="SMART" id="SM00060">
    <property type="entry name" value="FN3"/>
    <property type="match status" value="1"/>
</dbReference>
<feature type="compositionally biased region" description="Polar residues" evidence="6">
    <location>
        <begin position="485"/>
        <end position="494"/>
    </location>
</feature>
<dbReference type="GO" id="GO:0009897">
    <property type="term" value="C:external side of plasma membrane"/>
    <property type="evidence" value="ECO:0007669"/>
    <property type="project" value="TreeGrafter"/>
</dbReference>
<evidence type="ECO:0000256" key="6">
    <source>
        <dbReference type="SAM" id="MobiDB-lite"/>
    </source>
</evidence>
<keyword evidence="3" id="KW-1015">Disulfide bond</keyword>
<keyword evidence="10" id="KW-1185">Reference proteome</keyword>
<evidence type="ECO:0000313" key="9">
    <source>
        <dbReference type="EMBL" id="KAG9353633.1"/>
    </source>
</evidence>
<dbReference type="FunFam" id="2.60.40.10:FF:000028">
    <property type="entry name" value="Neuronal cell adhesion molecule"/>
    <property type="match status" value="1"/>
</dbReference>
<dbReference type="EMBL" id="JAFBMS010000003">
    <property type="protein sequence ID" value="KAG9353633.1"/>
    <property type="molecule type" value="Genomic_DNA"/>
</dbReference>
<evidence type="ECO:0000256" key="2">
    <source>
        <dbReference type="ARBA" id="ARBA00022737"/>
    </source>
</evidence>
<accession>A0A8T2PQK7</accession>
<evidence type="ECO:0000256" key="5">
    <source>
        <dbReference type="ARBA" id="ARBA00023180"/>
    </source>
</evidence>
<feature type="transmembrane region" description="Helical" evidence="7">
    <location>
        <begin position="335"/>
        <end position="359"/>
    </location>
</feature>
<dbReference type="PROSITE" id="PS50853">
    <property type="entry name" value="FN3"/>
    <property type="match status" value="1"/>
</dbReference>
<feature type="region of interest" description="Disordered" evidence="6">
    <location>
        <begin position="425"/>
        <end position="468"/>
    </location>
</feature>
<keyword evidence="5" id="KW-0325">Glycoprotein</keyword>
<dbReference type="Pfam" id="PF00041">
    <property type="entry name" value="fn3"/>
    <property type="match status" value="1"/>
</dbReference>
<dbReference type="InterPro" id="IPR013783">
    <property type="entry name" value="Ig-like_fold"/>
</dbReference>
<evidence type="ECO:0000256" key="3">
    <source>
        <dbReference type="ARBA" id="ARBA00023157"/>
    </source>
</evidence>
<dbReference type="SUPFAM" id="SSF49265">
    <property type="entry name" value="Fibronectin type III"/>
    <property type="match status" value="2"/>
</dbReference>
<dbReference type="PANTHER" id="PTHR23036">
    <property type="entry name" value="CYTOKINE RECEPTOR"/>
    <property type="match status" value="1"/>
</dbReference>
<evidence type="ECO:0000256" key="4">
    <source>
        <dbReference type="ARBA" id="ARBA00023170"/>
    </source>
</evidence>
<organism evidence="9 10">
    <name type="scientific">Albula glossodonta</name>
    <name type="common">roundjaw bonefish</name>
    <dbReference type="NCBI Taxonomy" id="121402"/>
    <lineage>
        <taxon>Eukaryota</taxon>
        <taxon>Metazoa</taxon>
        <taxon>Chordata</taxon>
        <taxon>Craniata</taxon>
        <taxon>Vertebrata</taxon>
        <taxon>Euteleostomi</taxon>
        <taxon>Actinopterygii</taxon>
        <taxon>Neopterygii</taxon>
        <taxon>Teleostei</taxon>
        <taxon>Albuliformes</taxon>
        <taxon>Albulidae</taxon>
        <taxon>Albula</taxon>
    </lineage>
</organism>
<sequence>MLQLMVRTASFSRGSAHLKTGAVIHSANFSPELRSRLPCGHESVECTEKGKCIVGNLTSSVSYMVQVKCVTSRQCRQCPWSDALTVPPELTSTPVIEVFDVIPPRNGKRLIIARWKIANNESVAGYRVTVAKVSGELTETLITSQPAVWLSLTGSAYHINISAFNSAATSRPAQRSVPMVQNTNEIAPLEPYKRYVFLLNARPDKDTCDLKRINNSESTIGRAEAYAKQGSESELAAPTSAPGNVTCPEVSSTSLVIAWSAVPEAETRGFLQGYIIYQKENGKGQNLSVGANVNHVTLSNLKSQTVYEVQLSAFTAVGEGVRSDSFYFETKGRDYSIIGGAVGGIVGGIVIPLLVARLCSRLFQRAKKLFWPSIPNPGNSNAIQKIDGDFEPEVLEPLNRERLAQIEESHTSSLLIIEGAAEISRPSIQYDEEEASPAGHKTEEDCPSLGEEMEPTPDAMETSENRPALPPVVSDYTTMELFQQTMSQPASTAQAEPHSNGMQADQPKTDQTDPLLVKPEQDYIRQALCHTLFQSHPNAADELNDMRFCGPPASHEAMWLEAVTQPPGHWRAHPPHACCSCRCAGLMAQAHRRRSLENLLVLRDLRDE</sequence>
<dbReference type="GO" id="GO:0004896">
    <property type="term" value="F:cytokine receptor activity"/>
    <property type="evidence" value="ECO:0007669"/>
    <property type="project" value="TreeGrafter"/>
</dbReference>
<evidence type="ECO:0000256" key="1">
    <source>
        <dbReference type="ARBA" id="ARBA00022729"/>
    </source>
</evidence>
<keyword evidence="1" id="KW-0732">Signal</keyword>
<protein>
    <recommendedName>
        <fullName evidence="8">Fibronectin type-III domain-containing protein</fullName>
    </recommendedName>
</protein>
<dbReference type="InterPro" id="IPR003961">
    <property type="entry name" value="FN3_dom"/>
</dbReference>
<name>A0A8T2PQK7_9TELE</name>
<evidence type="ECO:0000259" key="8">
    <source>
        <dbReference type="PROSITE" id="PS50853"/>
    </source>
</evidence>
<dbReference type="InterPro" id="IPR036116">
    <property type="entry name" value="FN3_sf"/>
</dbReference>
<dbReference type="OrthoDB" id="5968456at2759"/>
<evidence type="ECO:0000313" key="10">
    <source>
        <dbReference type="Proteomes" id="UP000824540"/>
    </source>
</evidence>
<dbReference type="CDD" id="cd00063">
    <property type="entry name" value="FN3"/>
    <property type="match status" value="1"/>
</dbReference>
<dbReference type="AlphaFoldDB" id="A0A8T2PQK7"/>
<reference evidence="9" key="1">
    <citation type="thesis" date="2021" institute="BYU ScholarsArchive" country="Provo, UT, USA">
        <title>Applications of and Algorithms for Genome Assembly and Genomic Analyses with an Emphasis on Marine Teleosts.</title>
        <authorList>
            <person name="Pickett B.D."/>
        </authorList>
    </citation>
    <scope>NUCLEOTIDE SEQUENCE</scope>
    <source>
        <strain evidence="9">HI-2016</strain>
    </source>
</reference>
<dbReference type="InterPro" id="IPR050379">
    <property type="entry name" value="Type-I_Cytokine_Rcpt"/>
</dbReference>
<keyword evidence="7" id="KW-0472">Membrane</keyword>
<comment type="caution">
    <text evidence="9">The sequence shown here is derived from an EMBL/GenBank/DDBJ whole genome shotgun (WGS) entry which is preliminary data.</text>
</comment>
<keyword evidence="4" id="KW-0675">Receptor</keyword>
<proteinExistence type="predicted"/>
<dbReference type="GO" id="GO:0019955">
    <property type="term" value="F:cytokine binding"/>
    <property type="evidence" value="ECO:0007669"/>
    <property type="project" value="TreeGrafter"/>
</dbReference>
<dbReference type="GO" id="GO:0043235">
    <property type="term" value="C:receptor complex"/>
    <property type="evidence" value="ECO:0007669"/>
    <property type="project" value="TreeGrafter"/>
</dbReference>